<dbReference type="InterPro" id="IPR027057">
    <property type="entry name" value="CAXX_Prtase_1"/>
</dbReference>
<evidence type="ECO:0000313" key="13">
    <source>
        <dbReference type="EMBL" id="ROR32015.1"/>
    </source>
</evidence>
<keyword evidence="1 8" id="KW-0645">Protease</keyword>
<feature type="active site" description="Proton donor" evidence="6">
    <location>
        <position position="346"/>
    </location>
</feature>
<feature type="active site" evidence="6">
    <location>
        <position position="265"/>
    </location>
</feature>
<dbReference type="OrthoDB" id="9781930at2"/>
<feature type="transmembrane region" description="Helical" evidence="10">
    <location>
        <begin position="128"/>
        <end position="156"/>
    </location>
</feature>
<evidence type="ECO:0000256" key="4">
    <source>
        <dbReference type="ARBA" id="ARBA00022833"/>
    </source>
</evidence>
<protein>
    <submittedName>
        <fullName evidence="13">STE24 endopeptidase</fullName>
    </submittedName>
</protein>
<dbReference type="AlphaFoldDB" id="A0A3N1XZJ6"/>
<feature type="transmembrane region" description="Helical" evidence="10">
    <location>
        <begin position="86"/>
        <end position="107"/>
    </location>
</feature>
<organism evidence="13 14">
    <name type="scientific">Inmirania thermothiophila</name>
    <dbReference type="NCBI Taxonomy" id="1750597"/>
    <lineage>
        <taxon>Bacteria</taxon>
        <taxon>Pseudomonadati</taxon>
        <taxon>Pseudomonadota</taxon>
        <taxon>Gammaproteobacteria</taxon>
        <taxon>Chromatiales</taxon>
        <taxon>Ectothiorhodospiraceae</taxon>
        <taxon>Inmirania</taxon>
    </lineage>
</organism>
<comment type="caution">
    <text evidence="13">The sequence shown here is derived from an EMBL/GenBank/DDBJ whole genome shotgun (WGS) entry which is preliminary data.</text>
</comment>
<evidence type="ECO:0000256" key="1">
    <source>
        <dbReference type="ARBA" id="ARBA00022670"/>
    </source>
</evidence>
<keyword evidence="3 8" id="KW-0378">Hydrolase</keyword>
<dbReference type="GO" id="GO:0004222">
    <property type="term" value="F:metalloendopeptidase activity"/>
    <property type="evidence" value="ECO:0007669"/>
    <property type="project" value="InterPro"/>
</dbReference>
<dbReference type="Pfam" id="PF16491">
    <property type="entry name" value="Peptidase_M48_N"/>
    <property type="match status" value="1"/>
</dbReference>
<feature type="binding site" evidence="7">
    <location>
        <position position="342"/>
    </location>
    <ligand>
        <name>Zn(2+)</name>
        <dbReference type="ChEBI" id="CHEBI:29105"/>
        <note>catalytic</note>
    </ligand>
</feature>
<feature type="region of interest" description="Disordered" evidence="9">
    <location>
        <begin position="389"/>
        <end position="417"/>
    </location>
</feature>
<dbReference type="Proteomes" id="UP000276634">
    <property type="component" value="Unassembled WGS sequence"/>
</dbReference>
<evidence type="ECO:0000256" key="8">
    <source>
        <dbReference type="RuleBase" id="RU003983"/>
    </source>
</evidence>
<feature type="binding site" evidence="7">
    <location>
        <position position="264"/>
    </location>
    <ligand>
        <name>Zn(2+)</name>
        <dbReference type="ChEBI" id="CHEBI:29105"/>
        <note>catalytic</note>
    </ligand>
</feature>
<feature type="transmembrane region" description="Helical" evidence="10">
    <location>
        <begin position="316"/>
        <end position="334"/>
    </location>
</feature>
<dbReference type="GO" id="GO:0071586">
    <property type="term" value="P:CAAX-box protein processing"/>
    <property type="evidence" value="ECO:0007669"/>
    <property type="project" value="InterPro"/>
</dbReference>
<sequence>MNPAAAAFSALVAAVTAVELALAARQVRFLARRRAQGPRAADYGAARARLGAVAAVQEAVLALAWTVGGGLDALDRAGRAAGLEGLALGLAVVGAFALLSALLHLPLAAYRTFVVEERFGFNRTTPRLFLADLGRMAALAVVLGGPAAAAALWLVAAAPRTWWLWVWLLWMALNLLLAWIFPVLIAPLFFRHRPLADPTLSEHIRDLLRRCGLRAREVLVADGSRRSAHGNAYFAGLGAARRVVLFDTLLARLGPEEVLAVVAHELGHDRLGHIRRRLALAAAVSLAGLALLGWLASQPWLQSGLGPARPAPHGTLLLIVVAGPWLAAPLTPLVHAVSRRHEREADAYAAAVVGRVPLRRALLTLYEDSAAAQPDPLYSAWHDSHPPPAERLGWLGATLPQDGAAPRAQAPREEARR</sequence>
<feature type="domain" description="Peptidase M48" evidence="11">
    <location>
        <begin position="195"/>
        <end position="393"/>
    </location>
</feature>
<dbReference type="Pfam" id="PF01435">
    <property type="entry name" value="Peptidase_M48"/>
    <property type="match status" value="1"/>
</dbReference>
<dbReference type="InterPro" id="IPR032456">
    <property type="entry name" value="Peptidase_M48_N"/>
</dbReference>
<evidence type="ECO:0000256" key="6">
    <source>
        <dbReference type="PIRSR" id="PIRSR627057-1"/>
    </source>
</evidence>
<dbReference type="InterPro" id="IPR001915">
    <property type="entry name" value="Peptidase_M48"/>
</dbReference>
<keyword evidence="10" id="KW-0472">Membrane</keyword>
<evidence type="ECO:0000256" key="9">
    <source>
        <dbReference type="SAM" id="MobiDB-lite"/>
    </source>
</evidence>
<dbReference type="CDD" id="cd07343">
    <property type="entry name" value="M48A_Zmpste24p_like"/>
    <property type="match status" value="1"/>
</dbReference>
<evidence type="ECO:0000313" key="14">
    <source>
        <dbReference type="Proteomes" id="UP000276634"/>
    </source>
</evidence>
<evidence type="ECO:0000259" key="11">
    <source>
        <dbReference type="Pfam" id="PF01435"/>
    </source>
</evidence>
<accession>A0A3N1XZJ6</accession>
<keyword evidence="10" id="KW-0812">Transmembrane</keyword>
<evidence type="ECO:0000256" key="10">
    <source>
        <dbReference type="SAM" id="Phobius"/>
    </source>
</evidence>
<feature type="binding site" evidence="7">
    <location>
        <position position="268"/>
    </location>
    <ligand>
        <name>Zn(2+)</name>
        <dbReference type="ChEBI" id="CHEBI:29105"/>
        <note>catalytic</note>
    </ligand>
</feature>
<comment type="cofactor">
    <cofactor evidence="7 8">
        <name>Zn(2+)</name>
        <dbReference type="ChEBI" id="CHEBI:29105"/>
    </cofactor>
    <text evidence="7 8">Binds 1 zinc ion per subunit.</text>
</comment>
<evidence type="ECO:0000256" key="3">
    <source>
        <dbReference type="ARBA" id="ARBA00022801"/>
    </source>
</evidence>
<feature type="transmembrane region" description="Helical" evidence="10">
    <location>
        <begin position="162"/>
        <end position="190"/>
    </location>
</feature>
<dbReference type="EMBL" id="RJVI01000002">
    <property type="protein sequence ID" value="ROR32015.1"/>
    <property type="molecule type" value="Genomic_DNA"/>
</dbReference>
<evidence type="ECO:0000259" key="12">
    <source>
        <dbReference type="Pfam" id="PF16491"/>
    </source>
</evidence>
<name>A0A3N1XZJ6_9GAMM</name>
<reference evidence="13 14" key="1">
    <citation type="submission" date="2018-11" db="EMBL/GenBank/DDBJ databases">
        <title>Genomic Encyclopedia of Type Strains, Phase IV (KMG-IV): sequencing the most valuable type-strain genomes for metagenomic binning, comparative biology and taxonomic classification.</title>
        <authorList>
            <person name="Goeker M."/>
        </authorList>
    </citation>
    <scope>NUCLEOTIDE SEQUENCE [LARGE SCALE GENOMIC DNA]</scope>
    <source>
        <strain evidence="13 14">DSM 100275</strain>
    </source>
</reference>
<evidence type="ECO:0000256" key="2">
    <source>
        <dbReference type="ARBA" id="ARBA00022723"/>
    </source>
</evidence>
<keyword evidence="14" id="KW-1185">Reference proteome</keyword>
<proteinExistence type="inferred from homology"/>
<keyword evidence="10" id="KW-1133">Transmembrane helix</keyword>
<comment type="similarity">
    <text evidence="8">Belongs to the peptidase M48 family.</text>
</comment>
<feature type="transmembrane region" description="Helical" evidence="10">
    <location>
        <begin position="278"/>
        <end position="296"/>
    </location>
</feature>
<keyword evidence="4 7" id="KW-0862">Zinc</keyword>
<gene>
    <name evidence="13" type="ORF">EDC57_1201</name>
</gene>
<evidence type="ECO:0000256" key="7">
    <source>
        <dbReference type="PIRSR" id="PIRSR627057-2"/>
    </source>
</evidence>
<dbReference type="PANTHER" id="PTHR10120">
    <property type="entry name" value="CAAX PRENYL PROTEASE 1"/>
    <property type="match status" value="1"/>
</dbReference>
<dbReference type="Gene3D" id="3.30.2010.10">
    <property type="entry name" value="Metalloproteases ('zincins'), catalytic domain"/>
    <property type="match status" value="1"/>
</dbReference>
<feature type="domain" description="CAAX prenyl protease 1 N-terminal" evidence="12">
    <location>
        <begin position="39"/>
        <end position="189"/>
    </location>
</feature>
<dbReference type="GO" id="GO:0046872">
    <property type="term" value="F:metal ion binding"/>
    <property type="evidence" value="ECO:0007669"/>
    <property type="project" value="UniProtKB-KW"/>
</dbReference>
<evidence type="ECO:0000256" key="5">
    <source>
        <dbReference type="ARBA" id="ARBA00023049"/>
    </source>
</evidence>
<dbReference type="RefSeq" id="WP_123400997.1">
    <property type="nucleotide sequence ID" value="NZ_RJVI01000002.1"/>
</dbReference>
<keyword evidence="5 8" id="KW-0482">Metalloprotease</keyword>
<keyword evidence="2 7" id="KW-0479">Metal-binding</keyword>